<feature type="signal peptide" evidence="1">
    <location>
        <begin position="1"/>
        <end position="26"/>
    </location>
</feature>
<reference evidence="2 3" key="1">
    <citation type="submission" date="2020-10" db="EMBL/GenBank/DDBJ databases">
        <title>Phylogeny of dyella-like bacteria.</title>
        <authorList>
            <person name="Fu J."/>
        </authorList>
    </citation>
    <scope>NUCLEOTIDE SEQUENCE [LARGE SCALE GENOMIC DNA]</scope>
    <source>
        <strain evidence="2 3">DKC-1</strain>
    </source>
</reference>
<proteinExistence type="predicted"/>
<protein>
    <recommendedName>
        <fullName evidence="4">Dicarboxylate transport domain-containing protein</fullName>
    </recommendedName>
</protein>
<dbReference type="Proteomes" id="UP001620397">
    <property type="component" value="Unassembled WGS sequence"/>
</dbReference>
<evidence type="ECO:0000313" key="2">
    <source>
        <dbReference type="EMBL" id="MFK2932066.1"/>
    </source>
</evidence>
<gene>
    <name evidence="2" type="ORF">ISP14_14870</name>
</gene>
<evidence type="ECO:0000256" key="1">
    <source>
        <dbReference type="SAM" id="SignalP"/>
    </source>
</evidence>
<name>A0ABW8KIU5_9GAMM</name>
<feature type="chain" id="PRO_5047110422" description="Dicarboxylate transport domain-containing protein" evidence="1">
    <location>
        <begin position="27"/>
        <end position="674"/>
    </location>
</feature>
<keyword evidence="1" id="KW-0732">Signal</keyword>
<keyword evidence="3" id="KW-1185">Reference proteome</keyword>
<dbReference type="EMBL" id="JADIKL010000008">
    <property type="protein sequence ID" value="MFK2932066.1"/>
    <property type="molecule type" value="Genomic_DNA"/>
</dbReference>
<sequence>MRPTSSHLLLCLFLLLGLGLACPARADITVAAKQLSLPGLRLQDLNAQLGEDPAGGLHLQLQASQADVAAMGWRHVGLRLDGRLWRDAQLRWVFDGRVQLRGAPGGALSNAQLTWAVNPGSDTMQVELRQDKAEASAWLPLDQTSHAQISLRQLPADWLQGVLGTVWSGRLTGGRLDADLALDAGDTGVQSSGQFALDGVGFDTPGGTLAGQRVDGKGRFGFDSGDDGAQISLQGSLSGGELLLGSLYAKLPSHPVQLDVNARTGHGAIELQRLRINDADALQLEGALAFDAQGDLQTLRLDRFHASFPAAYQRYGQAWLATTLGLHDLRSAGHVSGSLDLRSDGLHAFAFDTSELDLADGGGRFAVSGLHGGLDWSAQDDRPATTLGWQGLQFYRIPNGAAQSRWQSRDGTLALLQPFTVPVLKGQLRLASVDWRPAAAKGQRLATSLTVTGVDMASFSHALGWPSFPGTLGGAIPSLRWIGDRFELDGGLSVNVFDGFVDVTHLSLQQPFGDTPVLAGDISLSQLDLGALTSVFDFGSITGRLNGSVDDLRLVNWNPVAFKAALLAEGGGRISQRAVNNLTAVGGGGVAGGLQGAMLKLFKTFGYKRIGLNCTLHGAVCQMGGLESEDGGYTIVEGSGLPHLQVIGHQTRVDWPTLVRRLREAINGHAPVIR</sequence>
<evidence type="ECO:0000313" key="3">
    <source>
        <dbReference type="Proteomes" id="UP001620397"/>
    </source>
</evidence>
<accession>A0ABW8KIU5</accession>
<evidence type="ECO:0008006" key="4">
    <source>
        <dbReference type="Google" id="ProtNLM"/>
    </source>
</evidence>
<dbReference type="RefSeq" id="WP_404541271.1">
    <property type="nucleotide sequence ID" value="NZ_JADIKL010000008.1"/>
</dbReference>
<organism evidence="2 3">
    <name type="scientific">Dyella agri</name>
    <dbReference type="NCBI Taxonomy" id="1926869"/>
    <lineage>
        <taxon>Bacteria</taxon>
        <taxon>Pseudomonadati</taxon>
        <taxon>Pseudomonadota</taxon>
        <taxon>Gammaproteobacteria</taxon>
        <taxon>Lysobacterales</taxon>
        <taxon>Rhodanobacteraceae</taxon>
        <taxon>Dyella</taxon>
    </lineage>
</organism>
<dbReference type="PROSITE" id="PS51257">
    <property type="entry name" value="PROKAR_LIPOPROTEIN"/>
    <property type="match status" value="1"/>
</dbReference>
<comment type="caution">
    <text evidence="2">The sequence shown here is derived from an EMBL/GenBank/DDBJ whole genome shotgun (WGS) entry which is preliminary data.</text>
</comment>